<dbReference type="AlphaFoldDB" id="A0A1B6DUT2"/>
<feature type="chain" id="PRO_5008581545" description="Lipocalin/cytosolic fatty-acid binding domain-containing protein" evidence="1">
    <location>
        <begin position="19"/>
        <end position="177"/>
    </location>
</feature>
<feature type="signal peptide" evidence="1">
    <location>
        <begin position="1"/>
        <end position="18"/>
    </location>
</feature>
<sequence length="177" mass="20235">MFKYLLLAAVCAYARVNACETVSHIDNFKYEQFKGTWFEQQYYNSDNEGSAKCVSGTFFTNTQNNKNRVLFTNQFDKSTSLHRSIGSVNATEGGFIISFPNGQVDTYSVVNTDYKSFSVLSKCDTSSKSVSIYLMTRGRNLASYSNKYKIFVRFNETLDSIGLHRCQFQDAICHNYY</sequence>
<keyword evidence="1" id="KW-0732">Signal</keyword>
<gene>
    <name evidence="2" type="ORF">g.1512</name>
</gene>
<dbReference type="EMBL" id="GEDC01007903">
    <property type="protein sequence ID" value="JAS29395.1"/>
    <property type="molecule type" value="Transcribed_RNA"/>
</dbReference>
<evidence type="ECO:0008006" key="3">
    <source>
        <dbReference type="Google" id="ProtNLM"/>
    </source>
</evidence>
<dbReference type="InterPro" id="IPR012674">
    <property type="entry name" value="Calycin"/>
</dbReference>
<protein>
    <recommendedName>
        <fullName evidence="3">Lipocalin/cytosolic fatty-acid binding domain-containing protein</fullName>
    </recommendedName>
</protein>
<accession>A0A1B6DUT2</accession>
<evidence type="ECO:0000313" key="2">
    <source>
        <dbReference type="EMBL" id="JAS29395.1"/>
    </source>
</evidence>
<evidence type="ECO:0000256" key="1">
    <source>
        <dbReference type="SAM" id="SignalP"/>
    </source>
</evidence>
<proteinExistence type="predicted"/>
<dbReference type="Gene3D" id="2.40.128.20">
    <property type="match status" value="1"/>
</dbReference>
<dbReference type="SUPFAM" id="SSF50814">
    <property type="entry name" value="Lipocalins"/>
    <property type="match status" value="1"/>
</dbReference>
<reference evidence="2" key="1">
    <citation type="submission" date="2015-12" db="EMBL/GenBank/DDBJ databases">
        <title>De novo transcriptome assembly of four potential Pierce s Disease insect vectors from Arizona vineyards.</title>
        <authorList>
            <person name="Tassone E.E."/>
        </authorList>
    </citation>
    <scope>NUCLEOTIDE SEQUENCE</scope>
</reference>
<name>A0A1B6DUT2_9HEMI</name>
<organism evidence="2">
    <name type="scientific">Clastoptera arizonana</name>
    <name type="common">Arizona spittle bug</name>
    <dbReference type="NCBI Taxonomy" id="38151"/>
    <lineage>
        <taxon>Eukaryota</taxon>
        <taxon>Metazoa</taxon>
        <taxon>Ecdysozoa</taxon>
        <taxon>Arthropoda</taxon>
        <taxon>Hexapoda</taxon>
        <taxon>Insecta</taxon>
        <taxon>Pterygota</taxon>
        <taxon>Neoptera</taxon>
        <taxon>Paraneoptera</taxon>
        <taxon>Hemiptera</taxon>
        <taxon>Auchenorrhyncha</taxon>
        <taxon>Cercopoidea</taxon>
        <taxon>Clastopteridae</taxon>
        <taxon>Clastoptera</taxon>
    </lineage>
</organism>